<evidence type="ECO:0000259" key="3">
    <source>
        <dbReference type="Pfam" id="PF13568"/>
    </source>
</evidence>
<feature type="chain" id="PRO_5024883368" evidence="2">
    <location>
        <begin position="31"/>
        <end position="350"/>
    </location>
</feature>
<keyword evidence="2" id="KW-0732">Signal</keyword>
<gene>
    <name evidence="4" type="ORF">F0P93_14470</name>
</gene>
<evidence type="ECO:0000256" key="1">
    <source>
        <dbReference type="SAM" id="MobiDB-lite"/>
    </source>
</evidence>
<evidence type="ECO:0000313" key="4">
    <source>
        <dbReference type="EMBL" id="KAA9353823.1"/>
    </source>
</evidence>
<dbReference type="EMBL" id="VTWS01000003">
    <property type="protein sequence ID" value="KAA9353823.1"/>
    <property type="molecule type" value="Genomic_DNA"/>
</dbReference>
<keyword evidence="5" id="KW-1185">Reference proteome</keyword>
<accession>A0A5N1JKF4</accession>
<comment type="caution">
    <text evidence="4">The sequence shown here is derived from an EMBL/GenBank/DDBJ whole genome shotgun (WGS) entry which is preliminary data.</text>
</comment>
<dbReference type="AlphaFoldDB" id="A0A5N1JKF4"/>
<feature type="signal peptide" evidence="2">
    <location>
        <begin position="1"/>
        <end position="30"/>
    </location>
</feature>
<protein>
    <submittedName>
        <fullName evidence="4">PorT family protein</fullName>
    </submittedName>
</protein>
<feature type="compositionally biased region" description="Basic and acidic residues" evidence="1">
    <location>
        <begin position="119"/>
        <end position="137"/>
    </location>
</feature>
<dbReference type="Proteomes" id="UP000326344">
    <property type="component" value="Unassembled WGS sequence"/>
</dbReference>
<organism evidence="4 5">
    <name type="scientific">Larkinella humicola</name>
    <dbReference type="NCBI Taxonomy" id="2607654"/>
    <lineage>
        <taxon>Bacteria</taxon>
        <taxon>Pseudomonadati</taxon>
        <taxon>Bacteroidota</taxon>
        <taxon>Cytophagia</taxon>
        <taxon>Cytophagales</taxon>
        <taxon>Spirosomataceae</taxon>
        <taxon>Larkinella</taxon>
    </lineage>
</organism>
<dbReference type="Pfam" id="PF13568">
    <property type="entry name" value="OMP_b-brl_2"/>
    <property type="match status" value="1"/>
</dbReference>
<proteinExistence type="predicted"/>
<dbReference type="InterPro" id="IPR025665">
    <property type="entry name" value="Beta-barrel_OMP_2"/>
</dbReference>
<feature type="region of interest" description="Disordered" evidence="1">
    <location>
        <begin position="118"/>
        <end position="148"/>
    </location>
</feature>
<feature type="domain" description="Outer membrane protein beta-barrel" evidence="3">
    <location>
        <begin position="147"/>
        <end position="327"/>
    </location>
</feature>
<sequence>MHSRKIQTTNRTMKSVFTTLLILFGSLAWAAPESLKADSLVILFGNKTRLVIHSNDKEGIRQLSNYDINKIIRDMGMKLDSAKAGETFIVIDENRVQRYLQDTVLIVTQRDGEVSVTIKESDDRRYERSDSDSDWSSRNHSRRRKKDNWEVGAEGGGIGLNSLVEKSANPNYPAESYRLRPLGSRYISLALSQMPTLARSQHVGFKLYYGIEVSWNNYMFENDVIAQKGAEGIVFADAGRDLKKSKLTVCSVNLPVVPRLSFYNSSGRKMGHLGFGGYAGYRVDSYTKIKEQDSNKERQHSNFYLNDFRYGLIAHIGIARTNFFIKYDLNPMFQDNKGPNVRALSFGIGL</sequence>
<evidence type="ECO:0000256" key="2">
    <source>
        <dbReference type="SAM" id="SignalP"/>
    </source>
</evidence>
<evidence type="ECO:0000313" key="5">
    <source>
        <dbReference type="Proteomes" id="UP000326344"/>
    </source>
</evidence>
<name>A0A5N1JKF4_9BACT</name>
<reference evidence="4 5" key="1">
    <citation type="submission" date="2019-09" db="EMBL/GenBank/DDBJ databases">
        <title>Genome Sequence of Larkinella sp MA1.</title>
        <authorList>
            <person name="Srinivasan S."/>
        </authorList>
    </citation>
    <scope>NUCLEOTIDE SEQUENCE [LARGE SCALE GENOMIC DNA]</scope>
    <source>
        <strain evidence="4 5">MA1</strain>
    </source>
</reference>